<evidence type="ECO:0000256" key="4">
    <source>
        <dbReference type="ARBA" id="ARBA00022574"/>
    </source>
</evidence>
<dbReference type="PROSITE" id="PS00678">
    <property type="entry name" value="WD_REPEATS_1"/>
    <property type="match status" value="1"/>
</dbReference>
<keyword evidence="12" id="KW-1185">Reference proteome</keyword>
<dbReference type="AlphaFoldDB" id="A0AAV1I6T8"/>
<dbReference type="InterPro" id="IPR045161">
    <property type="entry name" value="Utp18"/>
</dbReference>
<comment type="caution">
    <text evidence="11">The sequence shown here is derived from an EMBL/GenBank/DDBJ whole genome shotgun (WGS) entry which is preliminary data.</text>
</comment>
<dbReference type="InterPro" id="IPR015943">
    <property type="entry name" value="WD40/YVTN_repeat-like_dom_sf"/>
</dbReference>
<evidence type="ECO:0000256" key="2">
    <source>
        <dbReference type="ARBA" id="ARBA00022552"/>
    </source>
</evidence>
<keyword evidence="6" id="KW-0539">Nucleus</keyword>
<dbReference type="SUPFAM" id="SSF50978">
    <property type="entry name" value="WD40 repeat-like"/>
    <property type="match status" value="1"/>
</dbReference>
<dbReference type="EMBL" id="CAUYUE010000007">
    <property type="protein sequence ID" value="CAK0782784.1"/>
    <property type="molecule type" value="Genomic_DNA"/>
</dbReference>
<protein>
    <recommendedName>
        <fullName evidence="8">U3 small nucleolar RNA-associated protein 18 homolog</fullName>
    </recommendedName>
</protein>
<dbReference type="Gene3D" id="2.130.10.10">
    <property type="entry name" value="YVTN repeat-like/Quinoprotein amine dehydrogenase"/>
    <property type="match status" value="1"/>
</dbReference>
<accession>A0AAV1I6T8</accession>
<feature type="region of interest" description="Disordered" evidence="10">
    <location>
        <begin position="64"/>
        <end position="165"/>
    </location>
</feature>
<evidence type="ECO:0000256" key="6">
    <source>
        <dbReference type="ARBA" id="ARBA00023242"/>
    </source>
</evidence>
<keyword evidence="2" id="KW-0698">rRNA processing</keyword>
<dbReference type="InterPro" id="IPR036322">
    <property type="entry name" value="WD40_repeat_dom_sf"/>
</dbReference>
<organism evidence="11 12">
    <name type="scientific">Coccomyxa viridis</name>
    <dbReference type="NCBI Taxonomy" id="1274662"/>
    <lineage>
        <taxon>Eukaryota</taxon>
        <taxon>Viridiplantae</taxon>
        <taxon>Chlorophyta</taxon>
        <taxon>core chlorophytes</taxon>
        <taxon>Trebouxiophyceae</taxon>
        <taxon>Trebouxiophyceae incertae sedis</taxon>
        <taxon>Coccomyxaceae</taxon>
        <taxon>Coccomyxa</taxon>
    </lineage>
</organism>
<evidence type="ECO:0000313" key="12">
    <source>
        <dbReference type="Proteomes" id="UP001314263"/>
    </source>
</evidence>
<evidence type="ECO:0000256" key="7">
    <source>
        <dbReference type="ARBA" id="ARBA00025767"/>
    </source>
</evidence>
<keyword evidence="5" id="KW-0677">Repeat</keyword>
<dbReference type="GO" id="GO:0034388">
    <property type="term" value="C:Pwp2p-containing subcomplex of 90S preribosome"/>
    <property type="evidence" value="ECO:0007669"/>
    <property type="project" value="TreeGrafter"/>
</dbReference>
<feature type="repeat" description="WD" evidence="9">
    <location>
        <begin position="422"/>
        <end position="452"/>
    </location>
</feature>
<comment type="subcellular location">
    <subcellularLocation>
        <location evidence="1">Nucleus</location>
        <location evidence="1">Nucleolus</location>
    </subcellularLocation>
</comment>
<dbReference type="PROSITE" id="PS50082">
    <property type="entry name" value="WD_REPEATS_2"/>
    <property type="match status" value="1"/>
</dbReference>
<evidence type="ECO:0000313" key="11">
    <source>
        <dbReference type="EMBL" id="CAK0782784.1"/>
    </source>
</evidence>
<gene>
    <name evidence="11" type="ORF">CVIRNUC_005979</name>
</gene>
<sequence>MKKQQDLHKQKREAELEEFLFAGNAGDISGFGREDEEYNERLAVAQLIAKADAAHDREAEKQTFLIWEDRGGVTPAHAEDALSEDDELPEASAQEGEHSEASDSQEEGPPVRKVLLDQDIVATSDDEAPAEALALNADSEAHHRGAVAPGADVTQEDGSMVRSSRVPVWADEDDEQVQVDIAGRDRLRKLRQAEDDASISGKEYEARLRKQHSKLNPRTSWATEEGRSRKRRRAGYGEDSEDDEDAEALLASAGGLLARPAQLPPGLIETTRMRDANIAEPSKAVVQSIEFHPDGQVLMTAGMDKRLRFFQVDGARNPKIQSIYLDKFPIHQAAFAAGGTHVVASSRRRHFYTFDLASASVEKVAGLVGRPEKSLETFAACPAPDNPLVAFLGNEGCVPLVSLRSRQAVGDLKMSGAARTAAFSGDGRELLTSGSDGVVHVWDMRMRRCLSRNVDEGCFSSTALAASADSSLYATGSKSGVVNLYKYPHRDQGLHVGSSGPLLPTASSPAKTLMNLTTSVDTLAFSPDTQILAMASRMTKDALRLVHLPSYTVFSNWPTSRTPLGYVHSLAFSPGGGYLAIGTARGTALLYRLHALPV</sequence>
<dbReference type="PANTHER" id="PTHR18359">
    <property type="entry name" value="WD-REPEAT PROTEIN-RELATED"/>
    <property type="match status" value="1"/>
</dbReference>
<evidence type="ECO:0000256" key="1">
    <source>
        <dbReference type="ARBA" id="ARBA00004604"/>
    </source>
</evidence>
<dbReference type="FunFam" id="2.130.10.10:FF:000121">
    <property type="entry name" value="U3 small nucleolar RNA-associated protein 18 homolog"/>
    <property type="match status" value="1"/>
</dbReference>
<dbReference type="Pfam" id="PF00400">
    <property type="entry name" value="WD40"/>
    <property type="match status" value="2"/>
</dbReference>
<dbReference type="GO" id="GO:0032040">
    <property type="term" value="C:small-subunit processome"/>
    <property type="evidence" value="ECO:0007669"/>
    <property type="project" value="TreeGrafter"/>
</dbReference>
<feature type="region of interest" description="Disordered" evidence="10">
    <location>
        <begin position="207"/>
        <end position="245"/>
    </location>
</feature>
<reference evidence="11 12" key="1">
    <citation type="submission" date="2023-10" db="EMBL/GenBank/DDBJ databases">
        <authorList>
            <person name="Maclean D."/>
            <person name="Macfadyen A."/>
        </authorList>
    </citation>
    <scope>NUCLEOTIDE SEQUENCE [LARGE SCALE GENOMIC DNA]</scope>
</reference>
<evidence type="ECO:0000256" key="10">
    <source>
        <dbReference type="SAM" id="MobiDB-lite"/>
    </source>
</evidence>
<keyword evidence="3" id="KW-0597">Phosphoprotein</keyword>
<evidence type="ECO:0000256" key="8">
    <source>
        <dbReference type="ARBA" id="ARBA00074442"/>
    </source>
</evidence>
<comment type="similarity">
    <text evidence="7">Belongs to the WD repeat UTP18 family.</text>
</comment>
<dbReference type="SMART" id="SM00320">
    <property type="entry name" value="WD40"/>
    <property type="match status" value="5"/>
</dbReference>
<keyword evidence="4 9" id="KW-0853">WD repeat</keyword>
<dbReference type="InterPro" id="IPR019775">
    <property type="entry name" value="WD40_repeat_CS"/>
</dbReference>
<evidence type="ECO:0000256" key="5">
    <source>
        <dbReference type="ARBA" id="ARBA00022737"/>
    </source>
</evidence>
<evidence type="ECO:0000256" key="9">
    <source>
        <dbReference type="PROSITE-ProRule" id="PRU00221"/>
    </source>
</evidence>
<dbReference type="GO" id="GO:0006364">
    <property type="term" value="P:rRNA processing"/>
    <property type="evidence" value="ECO:0007669"/>
    <property type="project" value="UniProtKB-KW"/>
</dbReference>
<dbReference type="InterPro" id="IPR001680">
    <property type="entry name" value="WD40_rpt"/>
</dbReference>
<dbReference type="PANTHER" id="PTHR18359:SF0">
    <property type="entry name" value="U3 SMALL NUCLEOLAR RNA-ASSOCIATED PROTEIN 18 HOMOLOG"/>
    <property type="match status" value="1"/>
</dbReference>
<name>A0AAV1I6T8_9CHLO</name>
<dbReference type="Proteomes" id="UP001314263">
    <property type="component" value="Unassembled WGS sequence"/>
</dbReference>
<evidence type="ECO:0000256" key="3">
    <source>
        <dbReference type="ARBA" id="ARBA00022553"/>
    </source>
</evidence>
<proteinExistence type="inferred from homology"/>